<feature type="compositionally biased region" description="Low complexity" evidence="1">
    <location>
        <begin position="83"/>
        <end position="99"/>
    </location>
</feature>
<keyword evidence="2" id="KW-0472">Membrane</keyword>
<feature type="compositionally biased region" description="Basic and acidic residues" evidence="1">
    <location>
        <begin position="100"/>
        <end position="110"/>
    </location>
</feature>
<evidence type="ECO:0000313" key="4">
    <source>
        <dbReference type="Proteomes" id="UP000222310"/>
    </source>
</evidence>
<proteinExistence type="predicted"/>
<evidence type="ECO:0000256" key="2">
    <source>
        <dbReference type="SAM" id="Phobius"/>
    </source>
</evidence>
<keyword evidence="2" id="KW-1133">Transmembrane helix</keyword>
<dbReference type="Proteomes" id="UP000222310">
    <property type="component" value="Unassembled WGS sequence"/>
</dbReference>
<feature type="transmembrane region" description="Helical" evidence="2">
    <location>
        <begin position="51"/>
        <end position="69"/>
    </location>
</feature>
<evidence type="ECO:0000256" key="1">
    <source>
        <dbReference type="SAM" id="MobiDB-lite"/>
    </source>
</evidence>
<dbReference type="AlphaFoldDB" id="A0A9Q6ENP9"/>
<accession>A0A9Q6ENP9</accession>
<feature type="region of interest" description="Disordered" evidence="1">
    <location>
        <begin position="80"/>
        <end position="110"/>
    </location>
</feature>
<organism evidence="3 4">
    <name type="scientific">Nostoc linckia z8</name>
    <dbReference type="NCBI Taxonomy" id="1628746"/>
    <lineage>
        <taxon>Bacteria</taxon>
        <taxon>Bacillati</taxon>
        <taxon>Cyanobacteriota</taxon>
        <taxon>Cyanophyceae</taxon>
        <taxon>Nostocales</taxon>
        <taxon>Nostocaceae</taxon>
        <taxon>Nostoc</taxon>
    </lineage>
</organism>
<dbReference type="RefSeq" id="WP_099065845.1">
    <property type="nucleotide sequence ID" value="NZ_LAHD01000002.1"/>
</dbReference>
<protein>
    <submittedName>
        <fullName evidence="3">Uncharacterized protein</fullName>
    </submittedName>
</protein>
<reference evidence="3 4" key="1">
    <citation type="submission" date="2015-02" db="EMBL/GenBank/DDBJ databases">
        <title>Nostoc linckia genome annotation.</title>
        <authorList>
            <person name="Zhou Z."/>
        </authorList>
    </citation>
    <scope>NUCLEOTIDE SEQUENCE [LARGE SCALE GENOMIC DNA]</scope>
    <source>
        <strain evidence="4">z8</strain>
    </source>
</reference>
<dbReference type="EMBL" id="LAHD01000002">
    <property type="protein sequence ID" value="PHK07288.1"/>
    <property type="molecule type" value="Genomic_DNA"/>
</dbReference>
<gene>
    <name evidence="3" type="ORF">VF08_01435</name>
</gene>
<keyword evidence="2" id="KW-0812">Transmembrane</keyword>
<name>A0A9Q6ENP9_NOSLI</name>
<sequence>MDFNRRRPRTSNDKLNAPSLFLRAVNATTQQQFYGLLKNLVSAVSKDSSNNVAIVAIAAMFFGFAVMVLRPATPSVVNPPAINVQSNPTTTVTTQQEQNQRIDRGSDTGS</sequence>
<dbReference type="GeneID" id="57092030"/>
<evidence type="ECO:0000313" key="3">
    <source>
        <dbReference type="EMBL" id="PHK07288.1"/>
    </source>
</evidence>
<comment type="caution">
    <text evidence="3">The sequence shown here is derived from an EMBL/GenBank/DDBJ whole genome shotgun (WGS) entry which is preliminary data.</text>
</comment>